<evidence type="ECO:0000313" key="2">
    <source>
        <dbReference type="EMBL" id="RNL65424.1"/>
    </source>
</evidence>
<dbReference type="GO" id="GO:0009231">
    <property type="term" value="P:riboflavin biosynthetic process"/>
    <property type="evidence" value="ECO:0007669"/>
    <property type="project" value="InterPro"/>
</dbReference>
<feature type="domain" description="Bacterial bifunctional deaminase-reductase C-terminal" evidence="1">
    <location>
        <begin position="6"/>
        <end position="159"/>
    </location>
</feature>
<dbReference type="SUPFAM" id="SSF53597">
    <property type="entry name" value="Dihydrofolate reductase-like"/>
    <property type="match status" value="1"/>
</dbReference>
<reference evidence="2 3" key="1">
    <citation type="submission" date="2018-11" db="EMBL/GenBank/DDBJ databases">
        <authorList>
            <person name="Li F."/>
        </authorList>
    </citation>
    <scope>NUCLEOTIDE SEQUENCE [LARGE SCALE GENOMIC DNA]</scope>
    <source>
        <strain evidence="2 3">Gsoil 097</strain>
    </source>
</reference>
<dbReference type="PANTHER" id="PTHR38011:SF11">
    <property type="entry name" value="2,5-DIAMINO-6-RIBOSYLAMINO-4(3H)-PYRIMIDINONE 5'-PHOSPHATE REDUCTASE"/>
    <property type="match status" value="1"/>
</dbReference>
<dbReference type="OrthoDB" id="3427770at2"/>
<dbReference type="RefSeq" id="WP_123226527.1">
    <property type="nucleotide sequence ID" value="NZ_RJSE01000003.1"/>
</dbReference>
<dbReference type="GO" id="GO:0008703">
    <property type="term" value="F:5-amino-6-(5-phosphoribosylamino)uracil reductase activity"/>
    <property type="evidence" value="ECO:0007669"/>
    <property type="project" value="InterPro"/>
</dbReference>
<dbReference type="AlphaFoldDB" id="A0A3N0CPM8"/>
<dbReference type="Pfam" id="PF01872">
    <property type="entry name" value="RibD_C"/>
    <property type="match status" value="1"/>
</dbReference>
<dbReference type="PANTHER" id="PTHR38011">
    <property type="entry name" value="DIHYDROFOLATE REDUCTASE FAMILY PROTEIN (AFU_ORTHOLOGUE AFUA_8G06820)"/>
    <property type="match status" value="1"/>
</dbReference>
<organism evidence="2 3">
    <name type="scientific">Nocardioides marmoriginsengisoli</name>
    <dbReference type="NCBI Taxonomy" id="661483"/>
    <lineage>
        <taxon>Bacteria</taxon>
        <taxon>Bacillati</taxon>
        <taxon>Actinomycetota</taxon>
        <taxon>Actinomycetes</taxon>
        <taxon>Propionibacteriales</taxon>
        <taxon>Nocardioidaceae</taxon>
        <taxon>Nocardioides</taxon>
    </lineage>
</organism>
<dbReference type="InterPro" id="IPR024072">
    <property type="entry name" value="DHFR-like_dom_sf"/>
</dbReference>
<dbReference type="Proteomes" id="UP000267128">
    <property type="component" value="Unassembled WGS sequence"/>
</dbReference>
<dbReference type="EMBL" id="RJSE01000003">
    <property type="protein sequence ID" value="RNL65424.1"/>
    <property type="molecule type" value="Genomic_DNA"/>
</dbReference>
<comment type="caution">
    <text evidence="2">The sequence shown here is derived from an EMBL/GenBank/DDBJ whole genome shotgun (WGS) entry which is preliminary data.</text>
</comment>
<accession>A0A3N0CPM8</accession>
<protein>
    <submittedName>
        <fullName evidence="2">Dihydrofolate reductase</fullName>
    </submittedName>
</protein>
<evidence type="ECO:0000259" key="1">
    <source>
        <dbReference type="Pfam" id="PF01872"/>
    </source>
</evidence>
<sequence length="174" mass="19387">MLTQYFTASSLDGFIAAEPEDGLAWLITRDVDSAGPQGYDAFIAEVGALAMGATTYQWLRTHHPDEWFYEMPTWVFTHRTFDPPPGDVRFTTDPVPEVHVAMVEAAGGKNVWIVGGGELAGQFHDHGLLDEVWIQYAPLTLGSGAPMLPRRIELEQIALDQNGEFACRRLRVKR</sequence>
<dbReference type="InterPro" id="IPR050765">
    <property type="entry name" value="Riboflavin_Biosynth_HTPR"/>
</dbReference>
<dbReference type="InterPro" id="IPR002734">
    <property type="entry name" value="RibDG_C"/>
</dbReference>
<evidence type="ECO:0000313" key="3">
    <source>
        <dbReference type="Proteomes" id="UP000267128"/>
    </source>
</evidence>
<proteinExistence type="predicted"/>
<gene>
    <name evidence="2" type="ORF">EFK50_05585</name>
</gene>
<dbReference type="Gene3D" id="3.40.430.10">
    <property type="entry name" value="Dihydrofolate Reductase, subunit A"/>
    <property type="match status" value="1"/>
</dbReference>
<name>A0A3N0CPM8_9ACTN</name>
<keyword evidence="3" id="KW-1185">Reference proteome</keyword>